<dbReference type="EMBL" id="BPLR01021115">
    <property type="protein sequence ID" value="GIX86140.1"/>
    <property type="molecule type" value="Genomic_DNA"/>
</dbReference>
<accession>A0AAV4NMQ1</accession>
<sequence>MRAADSSRKRKCVNSPVSRNPIHGCGVSHFLRFGSVRAFGSCKLMSQVLENCEDFAVPYLDGIAICSKSWEDHLQHIDEV</sequence>
<dbReference type="AlphaFoldDB" id="A0AAV4NMQ1"/>
<dbReference type="GO" id="GO:0071897">
    <property type="term" value="P:DNA biosynthetic process"/>
    <property type="evidence" value="ECO:0007669"/>
    <property type="project" value="UniProtKB-ARBA"/>
</dbReference>
<dbReference type="Gene3D" id="3.30.70.270">
    <property type="match status" value="1"/>
</dbReference>
<comment type="caution">
    <text evidence="1">The sequence shown here is derived from an EMBL/GenBank/DDBJ whole genome shotgun (WGS) entry which is preliminary data.</text>
</comment>
<reference evidence="1 2" key="1">
    <citation type="submission" date="2021-06" db="EMBL/GenBank/DDBJ databases">
        <title>Caerostris extrusa draft genome.</title>
        <authorList>
            <person name="Kono N."/>
            <person name="Arakawa K."/>
        </authorList>
    </citation>
    <scope>NUCLEOTIDE SEQUENCE [LARGE SCALE GENOMIC DNA]</scope>
</reference>
<protein>
    <submittedName>
        <fullName evidence="1">Uncharacterized protein</fullName>
    </submittedName>
</protein>
<proteinExistence type="predicted"/>
<evidence type="ECO:0000313" key="2">
    <source>
        <dbReference type="Proteomes" id="UP001054945"/>
    </source>
</evidence>
<dbReference type="InterPro" id="IPR043502">
    <property type="entry name" value="DNA/RNA_pol_sf"/>
</dbReference>
<name>A0AAV4NMQ1_CAEEX</name>
<gene>
    <name evidence="1" type="ORF">CEXT_188871</name>
</gene>
<dbReference type="InterPro" id="IPR043128">
    <property type="entry name" value="Rev_trsase/Diguanyl_cyclase"/>
</dbReference>
<keyword evidence="2" id="KW-1185">Reference proteome</keyword>
<dbReference type="SUPFAM" id="SSF56672">
    <property type="entry name" value="DNA/RNA polymerases"/>
    <property type="match status" value="1"/>
</dbReference>
<evidence type="ECO:0000313" key="1">
    <source>
        <dbReference type="EMBL" id="GIX86140.1"/>
    </source>
</evidence>
<organism evidence="1 2">
    <name type="scientific">Caerostris extrusa</name>
    <name type="common">Bark spider</name>
    <name type="synonym">Caerostris bankana</name>
    <dbReference type="NCBI Taxonomy" id="172846"/>
    <lineage>
        <taxon>Eukaryota</taxon>
        <taxon>Metazoa</taxon>
        <taxon>Ecdysozoa</taxon>
        <taxon>Arthropoda</taxon>
        <taxon>Chelicerata</taxon>
        <taxon>Arachnida</taxon>
        <taxon>Araneae</taxon>
        <taxon>Araneomorphae</taxon>
        <taxon>Entelegynae</taxon>
        <taxon>Araneoidea</taxon>
        <taxon>Araneidae</taxon>
        <taxon>Caerostris</taxon>
    </lineage>
</organism>
<dbReference type="Proteomes" id="UP001054945">
    <property type="component" value="Unassembled WGS sequence"/>
</dbReference>